<evidence type="ECO:0000259" key="1">
    <source>
        <dbReference type="Pfam" id="PF04466"/>
    </source>
</evidence>
<reference evidence="6" key="1">
    <citation type="submission" date="2020-05" db="EMBL/GenBank/DDBJ databases">
        <authorList>
            <person name="Chiriac C."/>
            <person name="Salcher M."/>
            <person name="Ghai R."/>
            <person name="Kavagutti S V."/>
        </authorList>
    </citation>
    <scope>NUCLEOTIDE SEQUENCE</scope>
</reference>
<dbReference type="InterPro" id="IPR027417">
    <property type="entry name" value="P-loop_NTPase"/>
</dbReference>
<dbReference type="InterPro" id="IPR035412">
    <property type="entry name" value="Terminase_L_N"/>
</dbReference>
<accession>A0A6J5SI41</accession>
<proteinExistence type="predicted"/>
<evidence type="ECO:0000313" key="6">
    <source>
        <dbReference type="EMBL" id="CAB4213555.1"/>
    </source>
</evidence>
<evidence type="ECO:0000313" key="3">
    <source>
        <dbReference type="EMBL" id="CAB4171485.1"/>
    </source>
</evidence>
<dbReference type="NCBIfam" id="TIGR01630">
    <property type="entry name" value="psiM2_ORF9"/>
    <property type="match status" value="1"/>
</dbReference>
<gene>
    <name evidence="4" type="ORF">UFOVP1001_14</name>
    <name evidence="5" type="ORF">UFOVP1338_62</name>
    <name evidence="6" type="ORF">UFOVP1447_57</name>
    <name evidence="7" type="ORF">UFOVP1599_53</name>
    <name evidence="2" type="ORF">UFOVP827_11</name>
    <name evidence="3" type="ORF">UFOVP916_56</name>
</gene>
<dbReference type="EMBL" id="LR797462">
    <property type="protein sequence ID" value="CAB4218300.1"/>
    <property type="molecule type" value="Genomic_DNA"/>
</dbReference>
<dbReference type="EMBL" id="LR797284">
    <property type="protein sequence ID" value="CAB4199564.1"/>
    <property type="molecule type" value="Genomic_DNA"/>
</dbReference>
<evidence type="ECO:0000313" key="4">
    <source>
        <dbReference type="EMBL" id="CAB4177301.1"/>
    </source>
</evidence>
<dbReference type="EMBL" id="LR796778">
    <property type="protein sequence ID" value="CAB4165091.1"/>
    <property type="molecule type" value="Genomic_DNA"/>
</dbReference>
<evidence type="ECO:0000313" key="5">
    <source>
        <dbReference type="EMBL" id="CAB4199564.1"/>
    </source>
</evidence>
<dbReference type="EMBL" id="LR796950">
    <property type="protein sequence ID" value="CAB4177301.1"/>
    <property type="molecule type" value="Genomic_DNA"/>
</dbReference>
<dbReference type="EMBL" id="LR796866">
    <property type="protein sequence ID" value="CAB4171485.1"/>
    <property type="molecule type" value="Genomic_DNA"/>
</dbReference>
<name>A0A6J5SI41_9CAUD</name>
<feature type="domain" description="Phage terminase large subunit N-terminal" evidence="1">
    <location>
        <begin position="26"/>
        <end position="212"/>
    </location>
</feature>
<dbReference type="Pfam" id="PF04466">
    <property type="entry name" value="Terminase_3"/>
    <property type="match status" value="1"/>
</dbReference>
<evidence type="ECO:0000313" key="7">
    <source>
        <dbReference type="EMBL" id="CAB4218300.1"/>
    </source>
</evidence>
<evidence type="ECO:0000313" key="2">
    <source>
        <dbReference type="EMBL" id="CAB4165091.1"/>
    </source>
</evidence>
<protein>
    <submittedName>
        <fullName evidence="6">Phage_term_2, phage terminase, large subunit, PBSX family</fullName>
    </submittedName>
</protein>
<organism evidence="6">
    <name type="scientific">uncultured Caudovirales phage</name>
    <dbReference type="NCBI Taxonomy" id="2100421"/>
    <lineage>
        <taxon>Viruses</taxon>
        <taxon>Duplodnaviria</taxon>
        <taxon>Heunggongvirae</taxon>
        <taxon>Uroviricota</taxon>
        <taxon>Caudoviricetes</taxon>
        <taxon>Peduoviridae</taxon>
        <taxon>Maltschvirus</taxon>
        <taxon>Maltschvirus maltsch</taxon>
    </lineage>
</organism>
<sequence length="419" mass="47979">MTGQIKITPTPKQKEAKRLLDKVSVLVYGGGIRGGKSYFLIYTILTFCFQYDKSRWLILRKDLPTLKRNLFPTFQAIIDNGFNQYIESWNQTTQVVTFTNGSQIIFMAESFDTDKELNRFRGLEINGGAIDEINEVQEQTFYKVIERSGSWTGAGKVPIKIIGTCNPSHGWVKEQFYDKHKNGTLKPSWAFISALITDNPYIEPEYLQSLKDNMPKYQYAVFVDGNWDMKLEGVLFADDELKKFSLKTLNPDGLECVYAYADIADEGDDYLCMVFAKIYKGKVFITNVVYSQDTINITVPQCAALHNHLKCNYARIETNNAGGGFLRDYRKLIPIAVNALAVHSQTNKVVRIFNEYKFITEYFYFLNNDEYAVGSDYDKYMRAMLSYMKDGSSKHDDAPDATAGLSRMIQSFPSKELFR</sequence>
<dbReference type="EMBL" id="LR797398">
    <property type="protein sequence ID" value="CAB4213555.1"/>
    <property type="molecule type" value="Genomic_DNA"/>
</dbReference>
<dbReference type="InterPro" id="IPR006517">
    <property type="entry name" value="Phage_terminase_lsu-like_C"/>
</dbReference>
<dbReference type="Gene3D" id="3.40.50.300">
    <property type="entry name" value="P-loop containing nucleotide triphosphate hydrolases"/>
    <property type="match status" value="1"/>
</dbReference>